<dbReference type="EMBL" id="BQNB010020561">
    <property type="protein sequence ID" value="GJT97274.1"/>
    <property type="molecule type" value="Genomic_DNA"/>
</dbReference>
<keyword evidence="3" id="KW-1185">Reference proteome</keyword>
<feature type="coiled-coil region" evidence="1">
    <location>
        <begin position="41"/>
        <end position="68"/>
    </location>
</feature>
<gene>
    <name evidence="2" type="ORF">Tco_1092792</name>
</gene>
<sequence>MASLQIENAHLKQTYKDLFESVQRSRVETNECDEVKVKVDFDEIETKNTELEHRVMSLIKENEHLKLTYQSLFDSIKKSRVQTKTSKVTQNEAENLKSQLFEFAETKFNNIFGKIEFFKKKQLDISELNKESGSTIVDAHLRIVNVHYQFPVLNTNVL</sequence>
<evidence type="ECO:0000256" key="1">
    <source>
        <dbReference type="SAM" id="Coils"/>
    </source>
</evidence>
<keyword evidence="1" id="KW-0175">Coiled coil</keyword>
<proteinExistence type="predicted"/>
<accession>A0ABQ5IC47</accession>
<dbReference type="Proteomes" id="UP001151760">
    <property type="component" value="Unassembled WGS sequence"/>
</dbReference>
<reference evidence="2" key="2">
    <citation type="submission" date="2022-01" db="EMBL/GenBank/DDBJ databases">
        <authorList>
            <person name="Yamashiro T."/>
            <person name="Shiraishi A."/>
            <person name="Satake H."/>
            <person name="Nakayama K."/>
        </authorList>
    </citation>
    <scope>NUCLEOTIDE SEQUENCE</scope>
</reference>
<comment type="caution">
    <text evidence="2">The sequence shown here is derived from an EMBL/GenBank/DDBJ whole genome shotgun (WGS) entry which is preliminary data.</text>
</comment>
<name>A0ABQ5IC47_9ASTR</name>
<reference evidence="2" key="1">
    <citation type="journal article" date="2022" name="Int. J. Mol. Sci.">
        <title>Draft Genome of Tanacetum Coccineum: Genomic Comparison of Closely Related Tanacetum-Family Plants.</title>
        <authorList>
            <person name="Yamashiro T."/>
            <person name="Shiraishi A."/>
            <person name="Nakayama K."/>
            <person name="Satake H."/>
        </authorList>
    </citation>
    <scope>NUCLEOTIDE SEQUENCE</scope>
</reference>
<evidence type="ECO:0000313" key="2">
    <source>
        <dbReference type="EMBL" id="GJT97274.1"/>
    </source>
</evidence>
<organism evidence="2 3">
    <name type="scientific">Tanacetum coccineum</name>
    <dbReference type="NCBI Taxonomy" id="301880"/>
    <lineage>
        <taxon>Eukaryota</taxon>
        <taxon>Viridiplantae</taxon>
        <taxon>Streptophyta</taxon>
        <taxon>Embryophyta</taxon>
        <taxon>Tracheophyta</taxon>
        <taxon>Spermatophyta</taxon>
        <taxon>Magnoliopsida</taxon>
        <taxon>eudicotyledons</taxon>
        <taxon>Gunneridae</taxon>
        <taxon>Pentapetalae</taxon>
        <taxon>asterids</taxon>
        <taxon>campanulids</taxon>
        <taxon>Asterales</taxon>
        <taxon>Asteraceae</taxon>
        <taxon>Asteroideae</taxon>
        <taxon>Anthemideae</taxon>
        <taxon>Anthemidinae</taxon>
        <taxon>Tanacetum</taxon>
    </lineage>
</organism>
<protein>
    <submittedName>
        <fullName evidence="2">Uncharacterized protein</fullName>
    </submittedName>
</protein>
<evidence type="ECO:0000313" key="3">
    <source>
        <dbReference type="Proteomes" id="UP001151760"/>
    </source>
</evidence>